<dbReference type="AlphaFoldDB" id="A0A0S3SRF6"/>
<reference evidence="3 4" key="1">
    <citation type="journal article" date="2015" name="Sci. Rep.">
        <title>The power of single molecule real-time sequencing technology in the de novo assembly of a eukaryotic genome.</title>
        <authorList>
            <person name="Sakai H."/>
            <person name="Naito K."/>
            <person name="Ogiso-Tanaka E."/>
            <person name="Takahashi Y."/>
            <person name="Iseki K."/>
            <person name="Muto C."/>
            <person name="Satou K."/>
            <person name="Teruya K."/>
            <person name="Shiroma A."/>
            <person name="Shimoji M."/>
            <person name="Hirano T."/>
            <person name="Itoh T."/>
            <person name="Kaga A."/>
            <person name="Tomooka N."/>
        </authorList>
    </citation>
    <scope>NUCLEOTIDE SEQUENCE [LARGE SCALE GENOMIC DNA]</scope>
    <source>
        <strain evidence="4">cv. Shumari</strain>
    </source>
</reference>
<protein>
    <submittedName>
        <fullName evidence="3">Uncharacterized protein</fullName>
    </submittedName>
</protein>
<evidence type="ECO:0000256" key="1">
    <source>
        <dbReference type="SAM" id="Coils"/>
    </source>
</evidence>
<name>A0A0S3SRF6_PHAAN</name>
<proteinExistence type="predicted"/>
<evidence type="ECO:0000313" key="4">
    <source>
        <dbReference type="Proteomes" id="UP000291084"/>
    </source>
</evidence>
<dbReference type="PANTHER" id="PTHR34121:SF5">
    <property type="entry name" value="CENTROSOMAL PROTEIN OF 135 KDA-LIKE PROTEIN"/>
    <property type="match status" value="1"/>
</dbReference>
<dbReference type="OrthoDB" id="2019255at2759"/>
<gene>
    <name evidence="3" type="primary">Vigan.08G211600</name>
    <name evidence="3" type="ORF">VIGAN_08211600</name>
</gene>
<feature type="compositionally biased region" description="Acidic residues" evidence="2">
    <location>
        <begin position="368"/>
        <end position="382"/>
    </location>
</feature>
<dbReference type="EMBL" id="AP015041">
    <property type="protein sequence ID" value="BAT95403.1"/>
    <property type="molecule type" value="Genomic_DNA"/>
</dbReference>
<feature type="region of interest" description="Disordered" evidence="2">
    <location>
        <begin position="318"/>
        <end position="390"/>
    </location>
</feature>
<keyword evidence="4" id="KW-1185">Reference proteome</keyword>
<feature type="coiled-coil region" evidence="1">
    <location>
        <begin position="75"/>
        <end position="116"/>
    </location>
</feature>
<sequence>MSFIINFVVWPYQKTLMFSPLCIVLFIINTQQLLQVDKLKVLSESLANSTKKAENRITENRSQKEEALHFRAAKSDEVSLVEKELSLEIEELERQKDELEEKLKKVNNLLTFARIRFHNAKEEREQFDEASNEILLLLKSKEEEMLRAITSYTVEANVVDKWIKFLESTWVFQTSLTKRKDEQVNAELERYGYHFVNLVVHLLHYYKEKLYSSVTEIRILVESLRFKPGLAMSSMANIEGLKLAKPRKRLEEEYLDIESKFLAILNVVDTMNKQFHIQKEGIFRKDSDKVKQLFDDIEKIKEEFESIERPKLELEIPTERSEIPSSQIISRTPSPPSAKKHRQDGTRHSFSLPGRSQIEIELDKLSEDDSSEEISDWEFDALDNDRRSRR</sequence>
<keyword evidence="1" id="KW-0175">Coiled coil</keyword>
<accession>A0A0S3SRF6</accession>
<feature type="compositionally biased region" description="Polar residues" evidence="2">
    <location>
        <begin position="323"/>
        <end position="332"/>
    </location>
</feature>
<dbReference type="PANTHER" id="PTHR34121">
    <property type="entry name" value="MYOSIN-11"/>
    <property type="match status" value="1"/>
</dbReference>
<dbReference type="Proteomes" id="UP000291084">
    <property type="component" value="Chromosome 8"/>
</dbReference>
<evidence type="ECO:0000256" key="2">
    <source>
        <dbReference type="SAM" id="MobiDB-lite"/>
    </source>
</evidence>
<evidence type="ECO:0000313" key="3">
    <source>
        <dbReference type="EMBL" id="BAT95403.1"/>
    </source>
</evidence>
<organism evidence="3 4">
    <name type="scientific">Vigna angularis var. angularis</name>
    <dbReference type="NCBI Taxonomy" id="157739"/>
    <lineage>
        <taxon>Eukaryota</taxon>
        <taxon>Viridiplantae</taxon>
        <taxon>Streptophyta</taxon>
        <taxon>Embryophyta</taxon>
        <taxon>Tracheophyta</taxon>
        <taxon>Spermatophyta</taxon>
        <taxon>Magnoliopsida</taxon>
        <taxon>eudicotyledons</taxon>
        <taxon>Gunneridae</taxon>
        <taxon>Pentapetalae</taxon>
        <taxon>rosids</taxon>
        <taxon>fabids</taxon>
        <taxon>Fabales</taxon>
        <taxon>Fabaceae</taxon>
        <taxon>Papilionoideae</taxon>
        <taxon>50 kb inversion clade</taxon>
        <taxon>NPAAA clade</taxon>
        <taxon>indigoferoid/millettioid clade</taxon>
        <taxon>Phaseoleae</taxon>
        <taxon>Vigna</taxon>
    </lineage>
</organism>